<feature type="transmembrane region" description="Helical" evidence="5">
    <location>
        <begin position="374"/>
        <end position="398"/>
    </location>
</feature>
<name>A0AAP3XRP8_9PROT</name>
<organism evidence="7 8">
    <name type="scientific">Marinimicrococcus flavescens</name>
    <dbReference type="NCBI Taxonomy" id="3031815"/>
    <lineage>
        <taxon>Bacteria</taxon>
        <taxon>Pseudomonadati</taxon>
        <taxon>Pseudomonadota</taxon>
        <taxon>Alphaproteobacteria</taxon>
        <taxon>Geminicoccales</taxon>
        <taxon>Geminicoccaceae</taxon>
        <taxon>Marinimicrococcus</taxon>
    </lineage>
</organism>
<sequence length="411" mass="43213">MERLYPALALAGFLVLALGLLSRTIKGGVLSEPMVATGVGVLAGPQVLGWLDPASWGPVETVLTTATRLTLAIALMGVALRIEHAQLRAIWRPMGLLLTAGMLAMWVASAALADWWLGLGLWTALLLGAVVTPTDPVVSSAIVTGRLARRNLPGRLRGSLSLESGANDGLAFLLVMLPLGVLVHSGGIGAARAWLVDGLLVGVLLAVAMGAALGYGAAVLLELAKGRGLVERHSVLSYTVALSLTTLGAARLCGADALIAVFAAGLVFNIVSDTSQQQEEENVQEAVSKLFMPPVFVLFGAVLPWQEWQAMGWPLLGLALGVLVVRRPLALLICAPLLRRWYPPRELAFLGWFGPVGVAALFYAAHIWERTGEPFVFHAASAVILASIIAHGATAAPLTRLFARHASREAA</sequence>
<dbReference type="GO" id="GO:0015385">
    <property type="term" value="F:sodium:proton antiporter activity"/>
    <property type="evidence" value="ECO:0007669"/>
    <property type="project" value="InterPro"/>
</dbReference>
<dbReference type="InterPro" id="IPR004712">
    <property type="entry name" value="Na+/H+_antiporter_fungi"/>
</dbReference>
<dbReference type="Proteomes" id="UP001301140">
    <property type="component" value="Unassembled WGS sequence"/>
</dbReference>
<accession>A0AAP3XRP8</accession>
<evidence type="ECO:0000313" key="8">
    <source>
        <dbReference type="Proteomes" id="UP001301140"/>
    </source>
</evidence>
<evidence type="ECO:0000256" key="5">
    <source>
        <dbReference type="SAM" id="Phobius"/>
    </source>
</evidence>
<evidence type="ECO:0000256" key="3">
    <source>
        <dbReference type="ARBA" id="ARBA00022989"/>
    </source>
</evidence>
<dbReference type="InterPro" id="IPR006153">
    <property type="entry name" value="Cation/H_exchanger_TM"/>
</dbReference>
<dbReference type="Pfam" id="PF00999">
    <property type="entry name" value="Na_H_Exchanger"/>
    <property type="match status" value="1"/>
</dbReference>
<dbReference type="GO" id="GO:0042391">
    <property type="term" value="P:regulation of membrane potential"/>
    <property type="evidence" value="ECO:0007669"/>
    <property type="project" value="InterPro"/>
</dbReference>
<feature type="transmembrane region" description="Helical" evidence="5">
    <location>
        <begin position="94"/>
        <end position="113"/>
    </location>
</feature>
<evidence type="ECO:0000256" key="1">
    <source>
        <dbReference type="ARBA" id="ARBA00004141"/>
    </source>
</evidence>
<dbReference type="PANTHER" id="PTHR31382">
    <property type="entry name" value="NA(+)/H(+) ANTIPORTER"/>
    <property type="match status" value="1"/>
</dbReference>
<dbReference type="GO" id="GO:0036376">
    <property type="term" value="P:sodium ion export across plasma membrane"/>
    <property type="evidence" value="ECO:0007669"/>
    <property type="project" value="InterPro"/>
</dbReference>
<evidence type="ECO:0000256" key="4">
    <source>
        <dbReference type="ARBA" id="ARBA00023136"/>
    </source>
</evidence>
<feature type="transmembrane region" description="Helical" evidence="5">
    <location>
        <begin position="62"/>
        <end position="82"/>
    </location>
</feature>
<dbReference type="GO" id="GO:0005886">
    <property type="term" value="C:plasma membrane"/>
    <property type="evidence" value="ECO:0007669"/>
    <property type="project" value="InterPro"/>
</dbReference>
<keyword evidence="8" id="KW-1185">Reference proteome</keyword>
<comment type="subcellular location">
    <subcellularLocation>
        <location evidence="1">Membrane</location>
        <topology evidence="1">Multi-pass membrane protein</topology>
    </subcellularLocation>
</comment>
<proteinExistence type="predicted"/>
<dbReference type="GO" id="GO:0120029">
    <property type="term" value="P:proton export across plasma membrane"/>
    <property type="evidence" value="ECO:0007669"/>
    <property type="project" value="InterPro"/>
</dbReference>
<protein>
    <submittedName>
        <fullName evidence="7">Cation:proton antiporter</fullName>
    </submittedName>
</protein>
<keyword evidence="4 5" id="KW-0472">Membrane</keyword>
<feature type="transmembrane region" description="Helical" evidence="5">
    <location>
        <begin position="311"/>
        <end position="335"/>
    </location>
</feature>
<evidence type="ECO:0000256" key="2">
    <source>
        <dbReference type="ARBA" id="ARBA00022692"/>
    </source>
</evidence>
<dbReference type="AlphaFoldDB" id="A0AAP3XRP8"/>
<evidence type="ECO:0000313" key="7">
    <source>
        <dbReference type="EMBL" id="MDF1586786.1"/>
    </source>
</evidence>
<feature type="transmembrane region" description="Helical" evidence="5">
    <location>
        <begin position="347"/>
        <end position="368"/>
    </location>
</feature>
<comment type="caution">
    <text evidence="7">The sequence shown here is derived from an EMBL/GenBank/DDBJ whole genome shotgun (WGS) entry which is preliminary data.</text>
</comment>
<feature type="domain" description="Cation/H+ exchanger transmembrane" evidence="6">
    <location>
        <begin position="16"/>
        <end position="399"/>
    </location>
</feature>
<feature type="transmembrane region" description="Helical" evidence="5">
    <location>
        <begin position="286"/>
        <end position="305"/>
    </location>
</feature>
<reference evidence="7 8" key="1">
    <citation type="submission" date="2023-03" db="EMBL/GenBank/DDBJ databases">
        <title>YIM 152171 draft genome.</title>
        <authorList>
            <person name="Yang Z."/>
        </authorList>
    </citation>
    <scope>NUCLEOTIDE SEQUENCE [LARGE SCALE GENOMIC DNA]</scope>
    <source>
        <strain evidence="7 8">YIM 152171</strain>
    </source>
</reference>
<feature type="transmembrane region" description="Helical" evidence="5">
    <location>
        <begin position="258"/>
        <end position="274"/>
    </location>
</feature>
<keyword evidence="3 5" id="KW-1133">Transmembrane helix</keyword>
<dbReference type="PANTHER" id="PTHR31382:SF1">
    <property type="entry name" value="SODIUM ION_PROTON EXCHANGER (EUROFUNG)"/>
    <property type="match status" value="1"/>
</dbReference>
<feature type="transmembrane region" description="Helical" evidence="5">
    <location>
        <begin position="169"/>
        <end position="194"/>
    </location>
</feature>
<dbReference type="EMBL" id="JARGEQ010000092">
    <property type="protein sequence ID" value="MDF1586786.1"/>
    <property type="molecule type" value="Genomic_DNA"/>
</dbReference>
<dbReference type="Gene3D" id="1.20.1530.20">
    <property type="match status" value="1"/>
</dbReference>
<dbReference type="InterPro" id="IPR038770">
    <property type="entry name" value="Na+/solute_symporter_sf"/>
</dbReference>
<gene>
    <name evidence="7" type="ORF">PZ740_10375</name>
</gene>
<feature type="transmembrane region" description="Helical" evidence="5">
    <location>
        <begin position="200"/>
        <end position="223"/>
    </location>
</feature>
<dbReference type="RefSeq" id="WP_327789205.1">
    <property type="nucleotide sequence ID" value="NZ_JARGEQ010000092.1"/>
</dbReference>
<evidence type="ECO:0000259" key="6">
    <source>
        <dbReference type="Pfam" id="PF00999"/>
    </source>
</evidence>
<keyword evidence="2 5" id="KW-0812">Transmembrane</keyword>